<dbReference type="InterPro" id="IPR009072">
    <property type="entry name" value="Histone-fold"/>
</dbReference>
<feature type="compositionally biased region" description="Polar residues" evidence="1">
    <location>
        <begin position="506"/>
        <end position="520"/>
    </location>
</feature>
<accession>A0AA38RD54</accession>
<feature type="region of interest" description="Disordered" evidence="1">
    <location>
        <begin position="499"/>
        <end position="530"/>
    </location>
</feature>
<comment type="caution">
    <text evidence="2">The sequence shown here is derived from an EMBL/GenBank/DDBJ whole genome shotgun (WGS) entry which is preliminary data.</text>
</comment>
<dbReference type="Pfam" id="PF10384">
    <property type="entry name" value="Scm3"/>
    <property type="match status" value="1"/>
</dbReference>
<organism evidence="2 3">
    <name type="scientific">Coniochaeta hoffmannii</name>
    <dbReference type="NCBI Taxonomy" id="91930"/>
    <lineage>
        <taxon>Eukaryota</taxon>
        <taxon>Fungi</taxon>
        <taxon>Dikarya</taxon>
        <taxon>Ascomycota</taxon>
        <taxon>Pezizomycotina</taxon>
        <taxon>Sordariomycetes</taxon>
        <taxon>Sordariomycetidae</taxon>
        <taxon>Coniochaetales</taxon>
        <taxon>Coniochaetaceae</taxon>
        <taxon>Coniochaeta</taxon>
    </lineage>
</organism>
<feature type="region of interest" description="Disordered" evidence="1">
    <location>
        <begin position="218"/>
        <end position="249"/>
    </location>
</feature>
<keyword evidence="3" id="KW-1185">Reference proteome</keyword>
<evidence type="ECO:0000313" key="2">
    <source>
        <dbReference type="EMBL" id="KAJ9133111.1"/>
    </source>
</evidence>
<feature type="region of interest" description="Disordered" evidence="1">
    <location>
        <begin position="383"/>
        <end position="457"/>
    </location>
</feature>
<protein>
    <submittedName>
        <fullName evidence="2">Uncharacterized protein</fullName>
    </submittedName>
</protein>
<dbReference type="GO" id="GO:0042393">
    <property type="term" value="F:histone binding"/>
    <property type="evidence" value="ECO:0007669"/>
    <property type="project" value="InterPro"/>
</dbReference>
<proteinExistence type="predicted"/>
<dbReference type="InterPro" id="IPR018465">
    <property type="entry name" value="Scm3/HJURP"/>
</dbReference>
<feature type="region of interest" description="Disordered" evidence="1">
    <location>
        <begin position="97"/>
        <end position="134"/>
    </location>
</feature>
<dbReference type="Gene3D" id="1.10.20.10">
    <property type="entry name" value="Histone, subunit A"/>
    <property type="match status" value="1"/>
</dbReference>
<dbReference type="Proteomes" id="UP001174691">
    <property type="component" value="Unassembled WGS sequence"/>
</dbReference>
<sequence>MERPAKRLRIGSFLHDDDDADDELFLDPNEVNAQRDPAVLLEQSRAVASFKLKSRWEDVFARFEKDFTGEDDIINFYTDDLPEVEVDNGHLRSLADADDAKSVAESESADIDEEERILQGKGAGDGQLIRAGPSSLMSRPAYPGRLSGLGSLATGPARLSTMFSTGAQFPSFSSFSLFKSSAKPLDSRWNAPELPPEAFDNHANARTVTRRRVAVKALPAPEHDDSDEDDILMGNATPQSENKLKETEQPVLPTVAVQESGPAADDTLPRVVTRAPSYATESALGLQKSAEPSSRPAKPLRRLEVQLFRRRRPDTMQSGEEKSKAYQEVHFDIQADLGETSSDRFCALGVIALYSSGLSGSDEPSSAPVLSNPQVEDFVATAAEHTGPSSSSKIDGLTFSAQPDPALDKSQAKEVPSTPFSKRLKDMSAPAAAVLVTPSSRHNKSNSTGNHPSTSKRSILSLLSDSDEDELSLSLDQISPVVKSVSKQHHVLPIRSRSTMKKQSFKRTSLGSYNRATPTQKKSKLSGGWNSASAARVARRVSGVDNGEVHRTPGGTMRRCGEDGFKCERDFCFACL</sequence>
<gene>
    <name evidence="2" type="ORF">NKR19_g9173</name>
</gene>
<dbReference type="AlphaFoldDB" id="A0AA38RD54"/>
<feature type="region of interest" description="Disordered" evidence="1">
    <location>
        <begin position="281"/>
        <end position="301"/>
    </location>
</feature>
<reference evidence="2" key="1">
    <citation type="submission" date="2022-07" db="EMBL/GenBank/DDBJ databases">
        <title>Fungi with potential for degradation of polypropylene.</title>
        <authorList>
            <person name="Gostincar C."/>
        </authorList>
    </citation>
    <scope>NUCLEOTIDE SEQUENCE</scope>
    <source>
        <strain evidence="2">EXF-13287</strain>
    </source>
</reference>
<dbReference type="PANTHER" id="PTHR15992:SF5">
    <property type="entry name" value="HOLLIDAY JUNCTION RECOGNITION PROTEIN"/>
    <property type="match status" value="1"/>
</dbReference>
<feature type="compositionally biased region" description="Polar residues" evidence="1">
    <location>
        <begin position="437"/>
        <end position="457"/>
    </location>
</feature>
<dbReference type="GO" id="GO:0005634">
    <property type="term" value="C:nucleus"/>
    <property type="evidence" value="ECO:0007669"/>
    <property type="project" value="InterPro"/>
</dbReference>
<name>A0AA38RD54_9PEZI</name>
<evidence type="ECO:0000313" key="3">
    <source>
        <dbReference type="Proteomes" id="UP001174691"/>
    </source>
</evidence>
<dbReference type="EMBL" id="JANBVN010000209">
    <property type="protein sequence ID" value="KAJ9133111.1"/>
    <property type="molecule type" value="Genomic_DNA"/>
</dbReference>
<evidence type="ECO:0000256" key="1">
    <source>
        <dbReference type="SAM" id="MobiDB-lite"/>
    </source>
</evidence>
<dbReference type="PANTHER" id="PTHR15992">
    <property type="entry name" value="HOLLIDAY JUNCTION RECOGNITION PROTEIN"/>
    <property type="match status" value="1"/>
</dbReference>
<dbReference type="GO" id="GO:0046982">
    <property type="term" value="F:protein heterodimerization activity"/>
    <property type="evidence" value="ECO:0007669"/>
    <property type="project" value="InterPro"/>
</dbReference>